<dbReference type="NCBIfam" id="NF038324">
    <property type="entry name" value="DrmB_fam"/>
    <property type="match status" value="1"/>
</dbReference>
<dbReference type="RefSeq" id="WP_065821344.1">
    <property type="nucleotide sequence ID" value="NZ_CP014672.1"/>
</dbReference>
<accession>A0A1B1YDE9</accession>
<reference evidence="2 3" key="1">
    <citation type="submission" date="2016-02" db="EMBL/GenBank/DDBJ databases">
        <title>Comparison of Clostridium stercorarium subspecies using comparative genomics and transcriptomics.</title>
        <authorList>
            <person name="Schellenberg J."/>
            <person name="Thallinger G."/>
            <person name="Levin D.B."/>
            <person name="Zhang X."/>
            <person name="Alvare G."/>
            <person name="Fristensky B."/>
            <person name="Sparling R."/>
        </authorList>
    </citation>
    <scope>NUCLEOTIDE SEQUENCE [LARGE SCALE GENOMIC DNA]</scope>
    <source>
        <strain evidence="2 3">DSM 2910</strain>
    </source>
</reference>
<dbReference type="Proteomes" id="UP000092971">
    <property type="component" value="Chromosome"/>
</dbReference>
<organism evidence="2 3">
    <name type="scientific">Thermoclostridium stercorarium subsp. thermolacticum DSM 2910</name>
    <dbReference type="NCBI Taxonomy" id="1121336"/>
    <lineage>
        <taxon>Bacteria</taxon>
        <taxon>Bacillati</taxon>
        <taxon>Bacillota</taxon>
        <taxon>Clostridia</taxon>
        <taxon>Eubacteriales</taxon>
        <taxon>Oscillospiraceae</taxon>
        <taxon>Thermoclostridium</taxon>
    </lineage>
</organism>
<name>A0A1B1YDE9_THEST</name>
<sequence>MSQKIRKSQFILTYGPGAIIESVRGPRLVLNPSIALFAKEVKGKKLSPLQFEINHQRLSEGLLGGARIFSVPSNGELGLDENIGLYDTKPFPGWGLCVDHGILYRINNGCPECKRMRSINRPGRREAIRFVRACPAGHLDDVDWNWVVHSRVRRGCTSNWFLWQSHGSSLKDIAVKCPICGAEVTLGEIYNRTWPCSGRFPEQERDGIPNRPGCEYKSRIIQRQASNLRVPEIVTLFTIPPRHTALHRLLENSAIRTGLSAMSALKKQFNPENFRDLLEGLKNDNLISRTVYDEILKHSWEEIERAIEDIRKEVPSSFRGLLLEEFHELIKASKFGATGTGSQILFEVIKEDVVTVKSLSGKSFRVTPISRLNTVTVQRGYRRFVTSEPAEAELVDISFTDENQNRWLPGVEFLGEGIFIMLDGDEGWHFPMSGDSYERWLAAYDSASNCSGKLGSPALFRDQNYSDELHPVFVWWHTMAHIIIRILSVNSGYSAASIRERIYFEINSKGRARGGILIYTVQPGADGTLGGLIALTPHFGEILSQVPVMAERCSNDPLCAQMRFESGKSRGAACYACAMVSETSCEHRNLWLDRHILMENVP</sequence>
<dbReference type="Pfam" id="PF09369">
    <property type="entry name" value="MZB"/>
    <property type="match status" value="1"/>
</dbReference>
<protein>
    <recommendedName>
        <fullName evidence="1">MrfA-like Zn-binding domain-containing protein</fullName>
    </recommendedName>
</protein>
<feature type="domain" description="MrfA-like Zn-binding" evidence="1">
    <location>
        <begin position="480"/>
        <end position="577"/>
    </location>
</feature>
<dbReference type="OrthoDB" id="9134227at2"/>
<dbReference type="InterPro" id="IPR018973">
    <property type="entry name" value="MZB"/>
</dbReference>
<proteinExistence type="predicted"/>
<dbReference type="InterPro" id="IPR047721">
    <property type="entry name" value="DrmB"/>
</dbReference>
<evidence type="ECO:0000259" key="1">
    <source>
        <dbReference type="Pfam" id="PF09369"/>
    </source>
</evidence>
<dbReference type="AlphaFoldDB" id="A0A1B1YDE9"/>
<evidence type="ECO:0000313" key="3">
    <source>
        <dbReference type="Proteomes" id="UP000092971"/>
    </source>
</evidence>
<evidence type="ECO:0000313" key="2">
    <source>
        <dbReference type="EMBL" id="ANW98777.1"/>
    </source>
</evidence>
<dbReference type="EMBL" id="CP014672">
    <property type="protein sequence ID" value="ANW98777.1"/>
    <property type="molecule type" value="Genomic_DNA"/>
</dbReference>
<gene>
    <name evidence="2" type="ORF">CSTERTH_06925</name>
</gene>